<sequence length="357" mass="41141">MSLSKAFDGIFPLKNGIHMKGSGFLYKALAPLTLLTVPTIQRFNFWWNIGLIGDYKTYHWNQKNLIPYVFKPLASMGSIKYKTIVHFDNVTEQEFKDDVENNSVMVISNHVDLSDFAVLIRLACHYGIESRVVAYFAQFVNYIPFLGPSLWGQGVPLSRDSDHPEKDEQMMNDRLEMYAGSDDKEVCLIFAEGLIRRNPNGWLRTKEKKEKYEIDGLNYVHYPKSKGFKELVKKLGFKMSNLYELVLLYDEQHLGLTGNEVHIVVRKVCKVSEIPTEPSAEFVAKHNITLDSDNTLHYAHEEFLLKRHLGMDQILTEWYEGQLGIKKEDAPTSANIYAIRMKLDKESQQSEQSEQSD</sequence>
<protein>
    <submittedName>
        <fullName evidence="1">Uncharacterized protein</fullName>
    </submittedName>
</protein>
<dbReference type="PANTHER" id="PTHR10983">
    <property type="entry name" value="1-ACYLGLYCEROL-3-PHOSPHATE ACYLTRANSFERASE-RELATED"/>
    <property type="match status" value="1"/>
</dbReference>
<gene>
    <name evidence="1" type="ORF">Terrestrivirus10_4</name>
</gene>
<proteinExistence type="predicted"/>
<dbReference type="EMBL" id="MK071988">
    <property type="protein sequence ID" value="AYV76620.1"/>
    <property type="molecule type" value="Genomic_DNA"/>
</dbReference>
<dbReference type="GO" id="GO:0016746">
    <property type="term" value="F:acyltransferase activity"/>
    <property type="evidence" value="ECO:0007669"/>
    <property type="project" value="TreeGrafter"/>
</dbReference>
<name>A0A3G4ZNZ1_9VIRU</name>
<reference evidence="1" key="1">
    <citation type="submission" date="2018-10" db="EMBL/GenBank/DDBJ databases">
        <title>Hidden diversity of soil giant viruses.</title>
        <authorList>
            <person name="Schulz F."/>
            <person name="Alteio L."/>
            <person name="Goudeau D."/>
            <person name="Ryan E.M."/>
            <person name="Malmstrom R.R."/>
            <person name="Blanchard J."/>
            <person name="Woyke T."/>
        </authorList>
    </citation>
    <scope>NUCLEOTIDE SEQUENCE</scope>
    <source>
        <strain evidence="1">TEV1</strain>
    </source>
</reference>
<evidence type="ECO:0000313" key="1">
    <source>
        <dbReference type="EMBL" id="AYV76620.1"/>
    </source>
</evidence>
<organism evidence="1">
    <name type="scientific">Terrestrivirus sp</name>
    <dbReference type="NCBI Taxonomy" id="2487775"/>
    <lineage>
        <taxon>Viruses</taxon>
        <taxon>Varidnaviria</taxon>
        <taxon>Bamfordvirae</taxon>
        <taxon>Nucleocytoviricota</taxon>
        <taxon>Megaviricetes</taxon>
        <taxon>Imitervirales</taxon>
        <taxon>Mimiviridae</taxon>
        <taxon>Klosneuvirinae</taxon>
    </lineage>
</organism>
<dbReference type="PANTHER" id="PTHR10983:SF16">
    <property type="entry name" value="LYSOCARDIOLIPIN ACYLTRANSFERASE 1"/>
    <property type="match status" value="1"/>
</dbReference>
<accession>A0A3G4ZNZ1</accession>